<gene>
    <name evidence="3" type="ORF">H8S64_14015</name>
</gene>
<sequence>MKSKNTFTLIIFLIITTLTFSSCNDDGYSLDKFWLEFGTIEKTGDNEYQILLDKGPVLFPSVSNVPARSLENNARVFADFTILQDANPGSDVDHYVKVNGLQELLTKPIVPYKEAISDSLGMDPIELPEYWIANDFITFRFFYGGGGSITHMVNLTKHEEKTADGKVLLEFRHNAYNDPENTSRNGYVSFPLKETFSEVTDSVELRIHYKAFDQKEKTIDITYRPRK</sequence>
<accession>A0ABR7D2P0</accession>
<evidence type="ECO:0000313" key="4">
    <source>
        <dbReference type="Proteomes" id="UP000646484"/>
    </source>
</evidence>
<keyword evidence="4" id="KW-1185">Reference proteome</keyword>
<reference evidence="3 4" key="1">
    <citation type="submission" date="2020-08" db="EMBL/GenBank/DDBJ databases">
        <title>Genome public.</title>
        <authorList>
            <person name="Liu C."/>
            <person name="Sun Q."/>
        </authorList>
    </citation>
    <scope>NUCLEOTIDE SEQUENCE [LARGE SCALE GENOMIC DNA]</scope>
    <source>
        <strain evidence="3 4">NSJ-56</strain>
    </source>
</reference>
<dbReference type="InterPro" id="IPR024299">
    <property type="entry name" value="NigD-like_OB_dom"/>
</dbReference>
<dbReference type="Gene3D" id="2.40.50.500">
    <property type="entry name" value="NigD-like N-terminal OB domain"/>
    <property type="match status" value="1"/>
</dbReference>
<dbReference type="Pfam" id="PF17415">
    <property type="entry name" value="NigD_C"/>
    <property type="match status" value="1"/>
</dbReference>
<dbReference type="InterPro" id="IPR038179">
    <property type="entry name" value="NigD-like_N_sf"/>
</dbReference>
<feature type="domain" description="NigD-like N-terminal OB" evidence="1">
    <location>
        <begin position="37"/>
        <end position="103"/>
    </location>
</feature>
<protein>
    <submittedName>
        <fullName evidence="3">NigD-like N-terminal domain-containing protein</fullName>
    </submittedName>
</protein>
<dbReference type="Pfam" id="PF12667">
    <property type="entry name" value="NigD_N"/>
    <property type="match status" value="1"/>
</dbReference>
<dbReference type="InterPro" id="IPR035376">
    <property type="entry name" value="NigD_C"/>
</dbReference>
<comment type="caution">
    <text evidence="3">The sequence shown here is derived from an EMBL/GenBank/DDBJ whole genome shotgun (WGS) entry which is preliminary data.</text>
</comment>
<dbReference type="Gene3D" id="2.60.40.2370">
    <property type="entry name" value="NigD-like, C-terminal beta sandwich domain"/>
    <property type="match status" value="1"/>
</dbReference>
<dbReference type="PROSITE" id="PS51257">
    <property type="entry name" value="PROKAR_LIPOPROTEIN"/>
    <property type="match status" value="1"/>
</dbReference>
<dbReference type="Proteomes" id="UP000646484">
    <property type="component" value="Unassembled WGS sequence"/>
</dbReference>
<evidence type="ECO:0000259" key="1">
    <source>
        <dbReference type="Pfam" id="PF12667"/>
    </source>
</evidence>
<feature type="domain" description="NigD-like C-terminal" evidence="2">
    <location>
        <begin position="108"/>
        <end position="223"/>
    </location>
</feature>
<proteinExistence type="predicted"/>
<dbReference type="RefSeq" id="WP_099290576.1">
    <property type="nucleotide sequence ID" value="NZ_JACOOH010000006.1"/>
</dbReference>
<organism evidence="3 4">
    <name type="scientific">Butyricimonas hominis</name>
    <dbReference type="NCBI Taxonomy" id="2763032"/>
    <lineage>
        <taxon>Bacteria</taxon>
        <taxon>Pseudomonadati</taxon>
        <taxon>Bacteroidota</taxon>
        <taxon>Bacteroidia</taxon>
        <taxon>Bacteroidales</taxon>
        <taxon>Odoribacteraceae</taxon>
        <taxon>Butyricimonas</taxon>
    </lineage>
</organism>
<dbReference type="EMBL" id="JACOOH010000006">
    <property type="protein sequence ID" value="MBC5622216.1"/>
    <property type="molecule type" value="Genomic_DNA"/>
</dbReference>
<name>A0ABR7D2P0_9BACT</name>
<evidence type="ECO:0000313" key="3">
    <source>
        <dbReference type="EMBL" id="MBC5622216.1"/>
    </source>
</evidence>
<evidence type="ECO:0000259" key="2">
    <source>
        <dbReference type="Pfam" id="PF17415"/>
    </source>
</evidence>
<dbReference type="InterPro" id="IPR038143">
    <property type="entry name" value="NigD-like_C_dom_sf"/>
</dbReference>